<dbReference type="Proteomes" id="UP000006898">
    <property type="component" value="Chromosome"/>
</dbReference>
<accession>D5MH31</accession>
<name>D5MH31_METO1</name>
<sequence length="484" mass="54372">MRYGAVTAVLRGIPPFIIDTAIGNVLTRLVTPNSYRRIFENKPPAWILNAAKAPGPARRGRISARTRIQGTGLELFEKLEALRSRLRHSEDSRKARDAFIDEITSLIGSTPFQPIPGPLTQKAIFEANARMFGGFIAFLLRSKIKISSVLTRTSAIAAAFPDLFGSKTLWAWSASDYTKALHFGMEEHETDHFRIALKWLVAFLHDLGISTPRISWCDDNLQEPLIVTPAPLVGFNDFDRAFDTCFMLDTIPDELRELLQIMLILGFWVGLRAKEASLLTLRHYHPHPFHLIEVRHSKFPTSTRDMYLQYIVALPYLMRLNAWYAKRLDEANGNLDAPLLGTGRKMRSASKNPLGFYDSSYLSGLAGLVLRCSIGEPISFHGLRHAFASWLLLRLLATDRRITVKRSIYPWASPLAFSSEAYDCLRPLLHGFGTPKPGQSECSHILMALCRLVGHANPTTTLEEYCHTVDVAHALIESHLRGRG</sequence>
<dbReference type="HOGENOM" id="CLU_563476_0_0_0"/>
<organism evidence="2 3">
    <name type="scientific">Methylomirabilis oxygeniifera</name>
    <dbReference type="NCBI Taxonomy" id="671143"/>
    <lineage>
        <taxon>Bacteria</taxon>
        <taxon>Candidatus Methylomirabilota</taxon>
        <taxon>Candidatus Methylomirabilia</taxon>
        <taxon>Candidatus Methylomirabilales</taxon>
        <taxon>Candidatus Methylomirabilaceae</taxon>
        <taxon>Candidatus Methylomirabilis</taxon>
    </lineage>
</organism>
<dbReference type="GO" id="GO:0006310">
    <property type="term" value="P:DNA recombination"/>
    <property type="evidence" value="ECO:0007669"/>
    <property type="project" value="UniProtKB-KW"/>
</dbReference>
<dbReference type="KEGG" id="mox:DAMO_2012"/>
<gene>
    <name evidence="2" type="ORF">DAMO_2012</name>
</gene>
<evidence type="ECO:0000313" key="2">
    <source>
        <dbReference type="EMBL" id="CBE69062.1"/>
    </source>
</evidence>
<protein>
    <submittedName>
        <fullName evidence="2">Uncharacterized protein</fullName>
    </submittedName>
</protein>
<dbReference type="GO" id="GO:0003677">
    <property type="term" value="F:DNA binding"/>
    <property type="evidence" value="ECO:0007669"/>
    <property type="project" value="InterPro"/>
</dbReference>
<dbReference type="AlphaFoldDB" id="D5MH31"/>
<dbReference type="SUPFAM" id="SSF56349">
    <property type="entry name" value="DNA breaking-rejoining enzymes"/>
    <property type="match status" value="1"/>
</dbReference>
<dbReference type="Gene3D" id="1.10.443.10">
    <property type="entry name" value="Intergrase catalytic core"/>
    <property type="match status" value="1"/>
</dbReference>
<dbReference type="EMBL" id="FP565575">
    <property type="protein sequence ID" value="CBE69062.1"/>
    <property type="molecule type" value="Genomic_DNA"/>
</dbReference>
<dbReference type="InterPro" id="IPR011010">
    <property type="entry name" value="DNA_brk_join_enz"/>
</dbReference>
<evidence type="ECO:0000256" key="1">
    <source>
        <dbReference type="ARBA" id="ARBA00023172"/>
    </source>
</evidence>
<dbReference type="GO" id="GO:0015074">
    <property type="term" value="P:DNA integration"/>
    <property type="evidence" value="ECO:0007669"/>
    <property type="project" value="InterPro"/>
</dbReference>
<reference evidence="2 3" key="1">
    <citation type="journal article" date="2010" name="Nature">
        <title>Nitrite-driven anaerobic methane oxidation by oxygenic bacteria.</title>
        <authorList>
            <person name="Ettwig K.F."/>
            <person name="Butler M.K."/>
            <person name="Le Paslier D."/>
            <person name="Pelletier E."/>
            <person name="Mangenot S."/>
            <person name="Kuypers M.M.M."/>
            <person name="Schreiber F."/>
            <person name="Dutilh B.E."/>
            <person name="Zedelius J."/>
            <person name="de Beer D."/>
            <person name="Gloerich J."/>
            <person name="Wessels H.J.C.T."/>
            <person name="van Allen T."/>
            <person name="Luesken F."/>
            <person name="Wu M."/>
            <person name="van de Pas-Schoonen K.T."/>
            <person name="Op den Camp H.J.M."/>
            <person name="Janssen-Megens E.M."/>
            <person name="Francoijs K-J."/>
            <person name="Stunnenberg H."/>
            <person name="Weissenbach J."/>
            <person name="Jetten M.S.M."/>
            <person name="Strous M."/>
        </authorList>
    </citation>
    <scope>NUCLEOTIDE SEQUENCE [LARGE SCALE GENOMIC DNA]</scope>
</reference>
<dbReference type="eggNOG" id="COG0582">
    <property type="taxonomic scope" value="Bacteria"/>
</dbReference>
<keyword evidence="1" id="KW-0233">DNA recombination</keyword>
<evidence type="ECO:0000313" key="3">
    <source>
        <dbReference type="Proteomes" id="UP000006898"/>
    </source>
</evidence>
<dbReference type="InterPro" id="IPR013762">
    <property type="entry name" value="Integrase-like_cat_sf"/>
</dbReference>
<proteinExistence type="predicted"/>